<dbReference type="PANTHER" id="PTHR19143">
    <property type="entry name" value="FIBRINOGEN/TENASCIN/ANGIOPOEITIN"/>
    <property type="match status" value="1"/>
</dbReference>
<protein>
    <recommendedName>
        <fullName evidence="1">Fibrinogen C-terminal domain-containing protein</fullName>
    </recommendedName>
</protein>
<dbReference type="SUPFAM" id="SSF56496">
    <property type="entry name" value="Fibrinogen C-terminal domain-like"/>
    <property type="match status" value="1"/>
</dbReference>
<dbReference type="InterPro" id="IPR050373">
    <property type="entry name" value="Fibrinogen_C-term_domain"/>
</dbReference>
<proteinExistence type="predicted"/>
<dbReference type="EMBL" id="CACVKT020005675">
    <property type="protein sequence ID" value="CAC5397316.1"/>
    <property type="molecule type" value="Genomic_DNA"/>
</dbReference>
<organism evidence="2 3">
    <name type="scientific">Mytilus coruscus</name>
    <name type="common">Sea mussel</name>
    <dbReference type="NCBI Taxonomy" id="42192"/>
    <lineage>
        <taxon>Eukaryota</taxon>
        <taxon>Metazoa</taxon>
        <taxon>Spiralia</taxon>
        <taxon>Lophotrochozoa</taxon>
        <taxon>Mollusca</taxon>
        <taxon>Bivalvia</taxon>
        <taxon>Autobranchia</taxon>
        <taxon>Pteriomorphia</taxon>
        <taxon>Mytilida</taxon>
        <taxon>Mytiloidea</taxon>
        <taxon>Mytilidae</taxon>
        <taxon>Mytilinae</taxon>
        <taxon>Mytilus</taxon>
    </lineage>
</organism>
<gene>
    <name evidence="2" type="ORF">MCOR_31766</name>
</gene>
<dbReference type="GO" id="GO:0005615">
    <property type="term" value="C:extracellular space"/>
    <property type="evidence" value="ECO:0007669"/>
    <property type="project" value="TreeGrafter"/>
</dbReference>
<dbReference type="InterPro" id="IPR036056">
    <property type="entry name" value="Fibrinogen-like_C"/>
</dbReference>
<dbReference type="SMART" id="SM00186">
    <property type="entry name" value="FBG"/>
    <property type="match status" value="1"/>
</dbReference>
<dbReference type="InterPro" id="IPR002181">
    <property type="entry name" value="Fibrinogen_a/b/g_C_dom"/>
</dbReference>
<dbReference type="OrthoDB" id="6159560at2759"/>
<sequence length="157" mass="18060">MVINVWFHGEKADWILKVVGEEKTQKSCCEKLHRAEKVEKICKEKQKKPKQRPIDCGDVKTKRGNGIYKIYPKNSKGFDVYCDLETDNGGWTVFQRRLNGYRRINKLTAQGKYELRVDKSDFNGNKAYAKYSTFSVGNASTNYRLTVAGYSENTGEL</sequence>
<accession>A0A6J8CPE3</accession>
<dbReference type="PROSITE" id="PS51406">
    <property type="entry name" value="FIBRINOGEN_C_2"/>
    <property type="match status" value="1"/>
</dbReference>
<dbReference type="Gene3D" id="3.90.215.10">
    <property type="entry name" value="Gamma Fibrinogen, chain A, domain 1"/>
    <property type="match status" value="2"/>
</dbReference>
<dbReference type="Pfam" id="PF00147">
    <property type="entry name" value="Fibrinogen_C"/>
    <property type="match status" value="1"/>
</dbReference>
<evidence type="ECO:0000313" key="2">
    <source>
        <dbReference type="EMBL" id="CAC5397316.1"/>
    </source>
</evidence>
<dbReference type="AlphaFoldDB" id="A0A6J8CPE3"/>
<dbReference type="Proteomes" id="UP000507470">
    <property type="component" value="Unassembled WGS sequence"/>
</dbReference>
<dbReference type="InterPro" id="IPR014716">
    <property type="entry name" value="Fibrinogen_a/b/g_C_1"/>
</dbReference>
<name>A0A6J8CPE3_MYTCO</name>
<keyword evidence="3" id="KW-1185">Reference proteome</keyword>
<evidence type="ECO:0000259" key="1">
    <source>
        <dbReference type="PROSITE" id="PS51406"/>
    </source>
</evidence>
<evidence type="ECO:0000313" key="3">
    <source>
        <dbReference type="Proteomes" id="UP000507470"/>
    </source>
</evidence>
<reference evidence="2 3" key="1">
    <citation type="submission" date="2020-06" db="EMBL/GenBank/DDBJ databases">
        <authorList>
            <person name="Li R."/>
            <person name="Bekaert M."/>
        </authorList>
    </citation>
    <scope>NUCLEOTIDE SEQUENCE [LARGE SCALE GENOMIC DNA]</scope>
    <source>
        <strain evidence="3">wild</strain>
    </source>
</reference>
<dbReference type="NCBIfam" id="NF040941">
    <property type="entry name" value="GGGWT_bact"/>
    <property type="match status" value="1"/>
</dbReference>
<feature type="domain" description="Fibrinogen C-terminal" evidence="1">
    <location>
        <begin position="47"/>
        <end position="100"/>
    </location>
</feature>